<proteinExistence type="predicted"/>
<feature type="signal peptide" evidence="1">
    <location>
        <begin position="1"/>
        <end position="23"/>
    </location>
</feature>
<gene>
    <name evidence="2" type="ORF">Q9312_07860</name>
</gene>
<organism evidence="2 3">
    <name type="scientific">Pleionea litopenaei</name>
    <dbReference type="NCBI Taxonomy" id="3070815"/>
    <lineage>
        <taxon>Bacteria</taxon>
        <taxon>Pseudomonadati</taxon>
        <taxon>Pseudomonadota</taxon>
        <taxon>Gammaproteobacteria</taxon>
        <taxon>Oceanospirillales</taxon>
        <taxon>Pleioneaceae</taxon>
        <taxon>Pleionea</taxon>
    </lineage>
</organism>
<protein>
    <submittedName>
        <fullName evidence="2">Beta-propeller domain-containing protein</fullName>
    </submittedName>
</protein>
<sequence>MKKLKQVNLSFFLLISIILSSCAVQKPLEKPNIDKLAYQKLETFGSEREFERYIRSIHKVRDYRDELDRIERERRCGGECKKITITGSRLARPRTSITNNQVAGVDEGDIVKQKGDYLLILRRGKIYSVAIKDNNNNALIPTSQIDVTPPGWKFSSWYDEMLVSDNKVLVLGFSYDLDSSIVLRFEISNKGILSYQDGYLFSSSDYYSSENYASRIYDGKYITYMPTPLTSYGYRYSDDGSAKYTFPKKARVEGNDEKDLRWKDLVTFDDITKPLQSILDPTLHSVLTCDPLSDNFTCDVKSVVGSDKAIFYVDKDSIYLWVQGWDESLLFDIAFDRSTLLYLMFDEELKYLEYLNALVFKVPFQDGDITAIKVPGEPRNQFSFYSNGDALYMNLIDQVSQGGRLHSSLYKLPFTYFTVDGLNEAQKVAELPHTYDEVNNRFNRGFLVTGSASNLFWSKGADPLKEDFDIILQKIDGQFQRVVALEHSADRIEPLGSSMFIAGLDVEGNYNVSILSLEQNGDVIAKQTFEDILEEESRSHAFNHREINGITYIGITSFNKGDAYVQENKFVFDWNDNLASDILFFGLDKQGDVSKSGVLKNELRNVPDNDECDFSCYDWYGNSRPFFIGDRIFGLSGDELIEAKIVNAKVKELNRVNIKEVE</sequence>
<dbReference type="KEGG" id="plei:Q9312_07860"/>
<dbReference type="InterPro" id="IPR019198">
    <property type="entry name" value="Beta_propeller_containing"/>
</dbReference>
<keyword evidence="3" id="KW-1185">Reference proteome</keyword>
<reference evidence="2 3" key="1">
    <citation type="submission" date="2023-08" db="EMBL/GenBank/DDBJ databases">
        <title>Pleionea litopenaei sp. nov., isolated from stomach of juvenile Litopenaeus vannamei.</title>
        <authorList>
            <person name="Rho A.M."/>
            <person name="Hwang C.Y."/>
        </authorList>
    </citation>
    <scope>NUCLEOTIDE SEQUENCE [LARGE SCALE GENOMIC DNA]</scope>
    <source>
        <strain evidence="2 3">HL-JVS1</strain>
    </source>
</reference>
<dbReference type="Pfam" id="PF09826">
    <property type="entry name" value="Beta_propel"/>
    <property type="match status" value="1"/>
</dbReference>
<evidence type="ECO:0000313" key="2">
    <source>
        <dbReference type="EMBL" id="WMS88822.1"/>
    </source>
</evidence>
<feature type="chain" id="PRO_5041227258" evidence="1">
    <location>
        <begin position="24"/>
        <end position="662"/>
    </location>
</feature>
<dbReference type="AlphaFoldDB" id="A0AA51X7Y8"/>
<accession>A0AA51X7Y8</accession>
<evidence type="ECO:0000313" key="3">
    <source>
        <dbReference type="Proteomes" id="UP001239782"/>
    </source>
</evidence>
<dbReference type="RefSeq" id="WP_309204043.1">
    <property type="nucleotide sequence ID" value="NZ_CP133548.1"/>
</dbReference>
<name>A0AA51X7Y8_9GAMM</name>
<dbReference type="EMBL" id="CP133548">
    <property type="protein sequence ID" value="WMS88822.1"/>
    <property type="molecule type" value="Genomic_DNA"/>
</dbReference>
<evidence type="ECO:0000256" key="1">
    <source>
        <dbReference type="SAM" id="SignalP"/>
    </source>
</evidence>
<keyword evidence="1" id="KW-0732">Signal</keyword>
<dbReference type="Proteomes" id="UP001239782">
    <property type="component" value="Chromosome"/>
</dbReference>
<dbReference type="PROSITE" id="PS51257">
    <property type="entry name" value="PROKAR_LIPOPROTEIN"/>
    <property type="match status" value="1"/>
</dbReference>